<dbReference type="InterPro" id="IPR004992">
    <property type="entry name" value="EutN_CcmL"/>
</dbReference>
<dbReference type="EMBL" id="CM001022">
    <property type="protein sequence ID" value="EFQ22466.1"/>
    <property type="molecule type" value="Genomic_DNA"/>
</dbReference>
<dbReference type="Proteomes" id="UP000005096">
    <property type="component" value="Chromosome"/>
</dbReference>
<dbReference type="PROSITE" id="PS51932">
    <property type="entry name" value="BMV"/>
    <property type="match status" value="1"/>
</dbReference>
<dbReference type="eggNOG" id="COG4576">
    <property type="taxonomic scope" value="Bacteria"/>
</dbReference>
<dbReference type="PaxDb" id="584708-Apau_0025"/>
<dbReference type="Gene3D" id="2.40.50.220">
    <property type="entry name" value="EutN/Ccml"/>
    <property type="match status" value="1"/>
</dbReference>
<name>E3CVA9_9BACT</name>
<dbReference type="PANTHER" id="PTHR36539">
    <property type="entry name" value="ETHANOLAMINE UTILIZATION PROTEIN EUTN"/>
    <property type="match status" value="1"/>
</dbReference>
<dbReference type="OrthoDB" id="196195at2"/>
<gene>
    <name evidence="3" type="ORF">Apau_0025</name>
</gene>
<dbReference type="Pfam" id="PF03319">
    <property type="entry name" value="EutN_CcmL"/>
    <property type="match status" value="1"/>
</dbReference>
<accession>E3CVA9</accession>
<dbReference type="CDD" id="cd01614">
    <property type="entry name" value="EutN_CcmL"/>
    <property type="match status" value="1"/>
</dbReference>
<keyword evidence="2" id="KW-1283">Bacterial microcompartment</keyword>
<dbReference type="GO" id="GO:0031469">
    <property type="term" value="C:bacterial microcompartment"/>
    <property type="evidence" value="ECO:0007669"/>
    <property type="project" value="UniProtKB-SubCell"/>
</dbReference>
<keyword evidence="4" id="KW-1185">Reference proteome</keyword>
<evidence type="ECO:0000256" key="2">
    <source>
        <dbReference type="ARBA" id="ARBA00024446"/>
    </source>
</evidence>
<evidence type="ECO:0000256" key="1">
    <source>
        <dbReference type="ARBA" id="ARBA00024322"/>
    </source>
</evidence>
<evidence type="ECO:0000313" key="3">
    <source>
        <dbReference type="EMBL" id="EFQ22466.1"/>
    </source>
</evidence>
<sequence>MKLAKVVGSVVATRKDERLVGHKLLVVQTLMPGREGTYRPGRDEVGFAVAVDLVGAGTGETVLLCSGSSARSAAGDLSSPVDLAIVGIVDRSDVDDREVL</sequence>
<protein>
    <submittedName>
        <fullName evidence="3">Ethanolamine utilization protein EutN/carboxysome structural protein Ccml</fullName>
    </submittedName>
</protein>
<dbReference type="RefSeq" id="WP_006299603.1">
    <property type="nucleotide sequence ID" value="NZ_CM001022.1"/>
</dbReference>
<organism evidence="3 4">
    <name type="scientific">Aminomonas paucivorans DSM 12260</name>
    <dbReference type="NCBI Taxonomy" id="584708"/>
    <lineage>
        <taxon>Bacteria</taxon>
        <taxon>Thermotogati</taxon>
        <taxon>Synergistota</taxon>
        <taxon>Synergistia</taxon>
        <taxon>Synergistales</taxon>
        <taxon>Synergistaceae</taxon>
        <taxon>Aminomonas</taxon>
    </lineage>
</organism>
<evidence type="ECO:0000313" key="4">
    <source>
        <dbReference type="Proteomes" id="UP000005096"/>
    </source>
</evidence>
<dbReference type="HOGENOM" id="CLU_148498_2_2_0"/>
<dbReference type="InterPro" id="IPR036677">
    <property type="entry name" value="EutN_CcmL_sf"/>
</dbReference>
<dbReference type="PANTHER" id="PTHR36539:SF1">
    <property type="entry name" value="BACTERIAL MICROCOMPARTMENT SHELL VERTEX PROTEIN EUTN"/>
    <property type="match status" value="1"/>
</dbReference>
<proteinExistence type="predicted"/>
<dbReference type="STRING" id="584708.Apau_0025"/>
<dbReference type="AlphaFoldDB" id="E3CVA9"/>
<dbReference type="SUPFAM" id="SSF159133">
    <property type="entry name" value="EutN/CcmL-like"/>
    <property type="match status" value="1"/>
</dbReference>
<reference evidence="3 4" key="1">
    <citation type="journal article" date="2010" name="Stand. Genomic Sci.">
        <title>Non-contiguous finished genome sequence of Aminomonas paucivorans type strain (GLU-3).</title>
        <authorList>
            <person name="Pitluck S."/>
            <person name="Yasawong M."/>
            <person name="Held B."/>
            <person name="Lapidus A."/>
            <person name="Nolan M."/>
            <person name="Copeland A."/>
            <person name="Lucas S."/>
            <person name="Del Rio T.G."/>
            <person name="Tice H."/>
            <person name="Cheng J.F."/>
            <person name="Chertkov O."/>
            <person name="Goodwin L."/>
            <person name="Tapia R."/>
            <person name="Han C."/>
            <person name="Liolios K."/>
            <person name="Ivanova N."/>
            <person name="Mavromatis K."/>
            <person name="Ovchinnikova G."/>
            <person name="Pati A."/>
            <person name="Chen A."/>
            <person name="Palaniappan K."/>
            <person name="Land M."/>
            <person name="Hauser L."/>
            <person name="Chang Y.J."/>
            <person name="Jeffries C.D."/>
            <person name="Pukall R."/>
            <person name="Spring S."/>
            <person name="Rohde M."/>
            <person name="Sikorski J."/>
            <person name="Goker M."/>
            <person name="Woyke T."/>
            <person name="Bristow J."/>
            <person name="Eisen J.A."/>
            <person name="Markowitz V."/>
            <person name="Hugenholtz P."/>
            <person name="Kyrpides N.C."/>
            <person name="Klenk H.P."/>
        </authorList>
    </citation>
    <scope>NUCLEOTIDE SEQUENCE [LARGE SCALE GENOMIC DNA]</scope>
    <source>
        <strain evidence="3 4">DSM 12260</strain>
    </source>
</reference>
<comment type="subcellular location">
    <subcellularLocation>
        <location evidence="1">Bacterial microcompartment</location>
    </subcellularLocation>
</comment>